<evidence type="ECO:0000313" key="2">
    <source>
        <dbReference type="Proteomes" id="UP001595526"/>
    </source>
</evidence>
<dbReference type="RefSeq" id="WP_379019156.1">
    <property type="nucleotide sequence ID" value="NZ_JBHRTA010000008.1"/>
</dbReference>
<organism evidence="1 2">
    <name type="scientific">Parapedobacter deserti</name>
    <dbReference type="NCBI Taxonomy" id="1912957"/>
    <lineage>
        <taxon>Bacteria</taxon>
        <taxon>Pseudomonadati</taxon>
        <taxon>Bacteroidota</taxon>
        <taxon>Sphingobacteriia</taxon>
        <taxon>Sphingobacteriales</taxon>
        <taxon>Sphingobacteriaceae</taxon>
        <taxon>Parapedobacter</taxon>
    </lineage>
</organism>
<keyword evidence="2" id="KW-1185">Reference proteome</keyword>
<dbReference type="Proteomes" id="UP001595526">
    <property type="component" value="Unassembled WGS sequence"/>
</dbReference>
<dbReference type="EMBL" id="JBHRTA010000008">
    <property type="protein sequence ID" value="MFC3196441.1"/>
    <property type="molecule type" value="Genomic_DNA"/>
</dbReference>
<sequence>MRFSQIVIGLSANFWMVLFHTSFVMAQDTIDHENIFSLQHNRVAVPKGRMLHIYSLSKGNWQVMDSLALPKAYQALDGNIRKVYMLMEDKMVFHGFNGERRDTLRGNDSLKMPAASHWIRTPYTTEKDISVYQHGRQITYVNDGDEWYKIDMSERLAQVLKKTSVEPLVKENDARPFKKLYSFENAVGEQLSAVYDDKITFHRYDLPEVYMQALKIDFEEHYGHPYPLQEEMEFVMKGEAITAFIYDRRMVAVVFPDLIRFFVYDFGRKRWIQNPDIPDLAYGS</sequence>
<reference evidence="2" key="1">
    <citation type="journal article" date="2019" name="Int. J. Syst. Evol. Microbiol.">
        <title>The Global Catalogue of Microorganisms (GCM) 10K type strain sequencing project: providing services to taxonomists for standard genome sequencing and annotation.</title>
        <authorList>
            <consortium name="The Broad Institute Genomics Platform"/>
            <consortium name="The Broad Institute Genome Sequencing Center for Infectious Disease"/>
            <person name="Wu L."/>
            <person name="Ma J."/>
        </authorList>
    </citation>
    <scope>NUCLEOTIDE SEQUENCE [LARGE SCALE GENOMIC DNA]</scope>
    <source>
        <strain evidence="2">KCTC 52416</strain>
    </source>
</reference>
<protein>
    <submittedName>
        <fullName evidence="1">Uncharacterized protein</fullName>
    </submittedName>
</protein>
<proteinExistence type="predicted"/>
<evidence type="ECO:0000313" key="1">
    <source>
        <dbReference type="EMBL" id="MFC3196441.1"/>
    </source>
</evidence>
<name>A0ABV7JEE9_9SPHI</name>
<gene>
    <name evidence="1" type="ORF">ACFOET_02320</name>
</gene>
<comment type="caution">
    <text evidence="1">The sequence shown here is derived from an EMBL/GenBank/DDBJ whole genome shotgun (WGS) entry which is preliminary data.</text>
</comment>
<accession>A0ABV7JEE9</accession>